<dbReference type="PANTHER" id="PTHR43179">
    <property type="entry name" value="RHAMNOSYLTRANSFERASE WBBL"/>
    <property type="match status" value="1"/>
</dbReference>
<dbReference type="SUPFAM" id="SSF53448">
    <property type="entry name" value="Nucleotide-diphospho-sugar transferases"/>
    <property type="match status" value="1"/>
</dbReference>
<evidence type="ECO:0000313" key="2">
    <source>
        <dbReference type="Proteomes" id="UP000318331"/>
    </source>
</evidence>
<keyword evidence="1" id="KW-0808">Transferase</keyword>
<proteinExistence type="predicted"/>
<evidence type="ECO:0000313" key="1">
    <source>
        <dbReference type="EMBL" id="TQM63404.1"/>
    </source>
</evidence>
<dbReference type="CDD" id="cd04186">
    <property type="entry name" value="GT_2_like_c"/>
    <property type="match status" value="1"/>
</dbReference>
<name>A0A543HYH5_9MICO</name>
<gene>
    <name evidence="1" type="ORF">FB466_1666</name>
</gene>
<comment type="caution">
    <text evidence="1">The sequence shown here is derived from an EMBL/GenBank/DDBJ whole genome shotgun (WGS) entry which is preliminary data.</text>
</comment>
<dbReference type="InterPro" id="IPR029044">
    <property type="entry name" value="Nucleotide-diphossugar_trans"/>
</dbReference>
<dbReference type="PANTHER" id="PTHR43179:SF7">
    <property type="entry name" value="RHAMNOSYLTRANSFERASE WBBL"/>
    <property type="match status" value="1"/>
</dbReference>
<sequence>MTETLVVTVAFNSADVLDDFCASLPAASERGFRLVIVENNSGEREATRDIARRHSAQFVALDQNLGYGGGITAGLTQLAISEDFILIANPDLVFHPGAIDALVDAAHRNPQAAAFGPQILNVDGGVYPSARQLPSLRNGIGHALFYRLWPSNPWTALYLQETNTSTERPAGWLSGACILIRRDVFDAIGGFDSTYFMYFEDVDLGARIGRAGWANMYVPSALVTHRGAHSTSTSESAAMMIREHHRSAYTYLSRKYTGWYLAPLRLVVRGGLSFRSWWLTRRL</sequence>
<organism evidence="1 2">
    <name type="scientific">Klugiella xanthotipulae</name>
    <dbReference type="NCBI Taxonomy" id="244735"/>
    <lineage>
        <taxon>Bacteria</taxon>
        <taxon>Bacillati</taxon>
        <taxon>Actinomycetota</taxon>
        <taxon>Actinomycetes</taxon>
        <taxon>Micrococcales</taxon>
        <taxon>Microbacteriaceae</taxon>
        <taxon>Klugiella</taxon>
    </lineage>
</organism>
<dbReference type="RefSeq" id="WP_141917467.1">
    <property type="nucleotide sequence ID" value="NZ_BAAAYS010000011.1"/>
</dbReference>
<dbReference type="Pfam" id="PF13641">
    <property type="entry name" value="Glyco_tranf_2_3"/>
    <property type="match status" value="1"/>
</dbReference>
<dbReference type="OrthoDB" id="9771846at2"/>
<protein>
    <submittedName>
        <fullName evidence="1">N-acetylglucosaminyl-diphospho-decaprenol L-rhamnosyltransferase</fullName>
    </submittedName>
</protein>
<dbReference type="Proteomes" id="UP000318331">
    <property type="component" value="Unassembled WGS sequence"/>
</dbReference>
<dbReference type="AlphaFoldDB" id="A0A543HYH5"/>
<keyword evidence="2" id="KW-1185">Reference proteome</keyword>
<dbReference type="EMBL" id="VFPN01000002">
    <property type="protein sequence ID" value="TQM63404.1"/>
    <property type="molecule type" value="Genomic_DNA"/>
</dbReference>
<dbReference type="GO" id="GO:0016740">
    <property type="term" value="F:transferase activity"/>
    <property type="evidence" value="ECO:0007669"/>
    <property type="project" value="UniProtKB-KW"/>
</dbReference>
<accession>A0A543HYH5</accession>
<dbReference type="Gene3D" id="3.90.550.10">
    <property type="entry name" value="Spore Coat Polysaccharide Biosynthesis Protein SpsA, Chain A"/>
    <property type="match status" value="1"/>
</dbReference>
<reference evidence="1 2" key="1">
    <citation type="submission" date="2019-06" db="EMBL/GenBank/DDBJ databases">
        <title>Sequencing the genomes of 1000 actinobacteria strains.</title>
        <authorList>
            <person name="Klenk H.-P."/>
        </authorList>
    </citation>
    <scope>NUCLEOTIDE SEQUENCE [LARGE SCALE GENOMIC DNA]</scope>
    <source>
        <strain evidence="1 2">DSM 18031</strain>
    </source>
</reference>